<dbReference type="OrthoDB" id="674948at2759"/>
<dbReference type="EMBL" id="JABFUD020000002">
    <property type="protein sequence ID" value="KAI5083288.1"/>
    <property type="molecule type" value="Genomic_DNA"/>
</dbReference>
<evidence type="ECO:0000313" key="1">
    <source>
        <dbReference type="EMBL" id="KAI5083288.1"/>
    </source>
</evidence>
<comment type="caution">
    <text evidence="1">The sequence shown here is derived from an EMBL/GenBank/DDBJ whole genome shotgun (WGS) entry which is preliminary data.</text>
</comment>
<keyword evidence="2" id="KW-1185">Reference proteome</keyword>
<reference evidence="1" key="1">
    <citation type="submission" date="2021-01" db="EMBL/GenBank/DDBJ databases">
        <title>Adiantum capillus-veneris genome.</title>
        <authorList>
            <person name="Fang Y."/>
            <person name="Liao Q."/>
        </authorList>
    </citation>
    <scope>NUCLEOTIDE SEQUENCE</scope>
    <source>
        <strain evidence="1">H3</strain>
        <tissue evidence="1">Leaf</tissue>
    </source>
</reference>
<dbReference type="AlphaFoldDB" id="A0A9D4ZPQ6"/>
<evidence type="ECO:0000313" key="2">
    <source>
        <dbReference type="Proteomes" id="UP000886520"/>
    </source>
</evidence>
<sequence>MALPSPLSTRSGARVLPSETSIAGLLRHSCSISTSKRLATGFSSSFHIFALKTQIILRAAVANPGFMASLSSATSNAKEDLISTASKDLLVIGPGVLGKLVAGLWRKEFPSCSVAGQTVTTNHHEELQSLGINPVLKGNHNEQHFPFVIFCAPPSGSADYAGELRQAAQQWNREGVFLFTSSSAVYDCMDNGECDEDTPIVSLGRSPRTDVLLRAEQEVLQVDGTVVRWMDV</sequence>
<dbReference type="Gene3D" id="3.40.50.720">
    <property type="entry name" value="NAD(P)-binding Rossmann-like Domain"/>
    <property type="match status" value="1"/>
</dbReference>
<protein>
    <submittedName>
        <fullName evidence="1">Uncharacterized protein</fullName>
    </submittedName>
</protein>
<proteinExistence type="predicted"/>
<organism evidence="1 2">
    <name type="scientific">Adiantum capillus-veneris</name>
    <name type="common">Maidenhair fern</name>
    <dbReference type="NCBI Taxonomy" id="13818"/>
    <lineage>
        <taxon>Eukaryota</taxon>
        <taxon>Viridiplantae</taxon>
        <taxon>Streptophyta</taxon>
        <taxon>Embryophyta</taxon>
        <taxon>Tracheophyta</taxon>
        <taxon>Polypodiopsida</taxon>
        <taxon>Polypodiidae</taxon>
        <taxon>Polypodiales</taxon>
        <taxon>Pteridineae</taxon>
        <taxon>Pteridaceae</taxon>
        <taxon>Vittarioideae</taxon>
        <taxon>Adiantum</taxon>
    </lineage>
</organism>
<name>A0A9D4ZPQ6_ADICA</name>
<gene>
    <name evidence="1" type="ORF">GOP47_0003031</name>
</gene>
<dbReference type="Proteomes" id="UP000886520">
    <property type="component" value="Chromosome 3"/>
</dbReference>
<accession>A0A9D4ZPQ6</accession>